<keyword evidence="1" id="KW-1133">Transmembrane helix</keyword>
<evidence type="ECO:0000313" key="6">
    <source>
        <dbReference type="EMBL" id="UYN56660.1"/>
    </source>
</evidence>
<keyword evidence="1" id="KW-0472">Membrane</keyword>
<dbReference type="RefSeq" id="WP_129301771.1">
    <property type="nucleotide sequence ID" value="NZ_CP074378.1"/>
</dbReference>
<reference evidence="6" key="2">
    <citation type="submission" date="2022-10" db="EMBL/GenBank/DDBJ databases">
        <title>Comparative genomic analysis and in-vitro probiotic properties of the potential probiotic L. chiayiensis AACE 3.</title>
        <authorList>
            <person name="Kang X."/>
        </authorList>
    </citation>
    <scope>NUCLEOTIDE SEQUENCE</scope>
    <source>
        <strain evidence="6">AACE 3</strain>
    </source>
</reference>
<accession>A0A4Q1U2K9</accession>
<dbReference type="Proteomes" id="UP000290475">
    <property type="component" value="Unassembled WGS sequence"/>
</dbReference>
<evidence type="ECO:0000313" key="5">
    <source>
        <dbReference type="EMBL" id="RXT24957.1"/>
    </source>
</evidence>
<protein>
    <submittedName>
        <fullName evidence="5">Cell surface protein</fullName>
    </submittedName>
    <submittedName>
        <fullName evidence="6">DUF916 and DUF3324 domain-containing protein</fullName>
    </submittedName>
</protein>
<feature type="domain" description="WxL Interacting Protein peptidoglycan binding" evidence="3">
    <location>
        <begin position="29"/>
        <end position="148"/>
    </location>
</feature>
<keyword evidence="2" id="KW-0732">Signal</keyword>
<feature type="domain" description="WxL Interacting Protein host binding" evidence="4">
    <location>
        <begin position="161"/>
        <end position="315"/>
    </location>
</feature>
<organism evidence="5 7">
    <name type="scientific">Lacticaseibacillus chiayiensis</name>
    <dbReference type="NCBI Taxonomy" id="2100821"/>
    <lineage>
        <taxon>Bacteria</taxon>
        <taxon>Bacillati</taxon>
        <taxon>Bacillota</taxon>
        <taxon>Bacilli</taxon>
        <taxon>Lactobacillales</taxon>
        <taxon>Lactobacillaceae</taxon>
        <taxon>Lacticaseibacillus</taxon>
    </lineage>
</organism>
<feature type="transmembrane region" description="Helical" evidence="1">
    <location>
        <begin position="326"/>
        <end position="350"/>
    </location>
</feature>
<reference evidence="5 7" key="1">
    <citation type="submission" date="2017-01" db="EMBL/GenBank/DDBJ databases">
        <title>Lactobacillus chiayiensis sp. nov., a lactic acid bacterium isolated from compost.</title>
        <authorList>
            <person name="Huang C.-H."/>
        </authorList>
    </citation>
    <scope>NUCLEOTIDE SEQUENCE [LARGE SCALE GENOMIC DNA]</scope>
    <source>
        <strain evidence="5">Chh01</strain>
        <strain evidence="7">chh01</strain>
    </source>
</reference>
<evidence type="ECO:0000256" key="1">
    <source>
        <dbReference type="SAM" id="Phobius"/>
    </source>
</evidence>
<dbReference type="Proteomes" id="UP001164790">
    <property type="component" value="Chromosome"/>
</dbReference>
<dbReference type="Pfam" id="PF11797">
    <property type="entry name" value="WxLIP_HBD"/>
    <property type="match status" value="1"/>
</dbReference>
<keyword evidence="1" id="KW-0812">Transmembrane</keyword>
<feature type="chain" id="PRO_5020409674" evidence="2">
    <location>
        <begin position="23"/>
        <end position="364"/>
    </location>
</feature>
<keyword evidence="8" id="KW-1185">Reference proteome</keyword>
<evidence type="ECO:0000259" key="3">
    <source>
        <dbReference type="Pfam" id="PF06030"/>
    </source>
</evidence>
<dbReference type="AlphaFoldDB" id="A0A4Q1U2K9"/>
<dbReference type="InterPro" id="IPR021759">
    <property type="entry name" value="WxLIP_HBD"/>
</dbReference>
<evidence type="ECO:0000256" key="2">
    <source>
        <dbReference type="SAM" id="SignalP"/>
    </source>
</evidence>
<evidence type="ECO:0000313" key="8">
    <source>
        <dbReference type="Proteomes" id="UP001164790"/>
    </source>
</evidence>
<sequence length="364" mass="40276">MKKILFCLAAFIAVLMTPAAHVFGSELNFAAKAQLPDNQVHKDVSYFDIKMDRGAKQTLHVDLRNDTDNEVTVDVGIASATTNINGVVEYSPNNIRPAKSLVFNLKDYVKAPSQIKIPAKGNTVLNLDVTMPDAPLKGQMAGGITLKEHRTEDQAKEEQSKGMSINNRFSYVIGLVLQQATQPVAPQMTLSTVRPGQVNYRNVISAALENVTPTFINKVAIDANVRVKGAKKVLYKVKKEGMQLAPNTTFDFPIALAGKALEPGTYIAQLEVYGNQSPDGQVTRQVNGHKQRYQNHWTLTKQFTITGHTAQDLNQKDVTLKATNHWWVYALLAVVALLLIVIAILVIMLVKRKRKKDAKRVHVN</sequence>
<dbReference type="EMBL" id="CP107523">
    <property type="protein sequence ID" value="UYN56660.1"/>
    <property type="molecule type" value="Genomic_DNA"/>
</dbReference>
<evidence type="ECO:0000259" key="4">
    <source>
        <dbReference type="Pfam" id="PF11797"/>
    </source>
</evidence>
<dbReference type="EMBL" id="MSSM01000015">
    <property type="protein sequence ID" value="RXT24957.1"/>
    <property type="molecule type" value="Genomic_DNA"/>
</dbReference>
<feature type="signal peptide" evidence="2">
    <location>
        <begin position="1"/>
        <end position="22"/>
    </location>
</feature>
<dbReference type="Pfam" id="PF06030">
    <property type="entry name" value="WxLIP_PGBD"/>
    <property type="match status" value="1"/>
</dbReference>
<gene>
    <name evidence="5" type="ORF">BVJ53_06835</name>
    <name evidence="6" type="ORF">OFW50_00705</name>
</gene>
<evidence type="ECO:0000313" key="7">
    <source>
        <dbReference type="Proteomes" id="UP000290475"/>
    </source>
</evidence>
<name>A0A4Q1U2K9_9LACO</name>
<dbReference type="InterPro" id="IPR010317">
    <property type="entry name" value="WxLIP_PGBD"/>
</dbReference>
<proteinExistence type="predicted"/>